<evidence type="ECO:0000256" key="6">
    <source>
        <dbReference type="SAM" id="MobiDB-lite"/>
    </source>
</evidence>
<evidence type="ECO:0000256" key="5">
    <source>
        <dbReference type="PIRSR" id="PIRSR604254-1"/>
    </source>
</evidence>
<feature type="binding site" evidence="5">
    <location>
        <position position="134"/>
    </location>
    <ligand>
        <name>Zn(2+)</name>
        <dbReference type="ChEBI" id="CHEBI:29105"/>
    </ligand>
</feature>
<keyword evidence="4 7" id="KW-0472">Membrane</keyword>
<gene>
    <name evidence="8" type="ORF">HTAM1171_LOCUS10892</name>
</gene>
<evidence type="ECO:0000256" key="2">
    <source>
        <dbReference type="ARBA" id="ARBA00022692"/>
    </source>
</evidence>
<keyword evidence="3 7" id="KW-1133">Transmembrane helix</keyword>
<evidence type="ECO:0008006" key="9">
    <source>
        <dbReference type="Google" id="ProtNLM"/>
    </source>
</evidence>
<feature type="transmembrane region" description="Helical" evidence="7">
    <location>
        <begin position="80"/>
        <end position="101"/>
    </location>
</feature>
<dbReference type="Pfam" id="PF03006">
    <property type="entry name" value="HlyIII"/>
    <property type="match status" value="1"/>
</dbReference>
<keyword evidence="5" id="KW-0862">Zinc</keyword>
<sequence>MSSTPGELLSNHDGKYGAVCDMENGSNTNGMNIGSDSNGSGDSDSSNNITHGLLGNWTIADFGNVGELSRDGSPHATDEVINASSHLAASMFSLLGSVLLIAESSAQGAPWKIVSFAIYGASLIFLFVASTLHHSIIGSPELVQFLRMIDYFAIYPLIAGTFTPLCLVFYNNSVIGWSFVAVVWFLSGVGMLLTVQMFQKLPKWLSMTFYITIGWIGAFMAKWLMPVIGAEGMGVFVLGGVLYTVGGAIYSAEKPNPIPGKFGFHEIWHIFVILAAATHWCLMYFFVLPWHHPDENYGDNLDDN</sequence>
<dbReference type="AlphaFoldDB" id="A0A7S2IBF5"/>
<feature type="binding site" evidence="5">
    <location>
        <position position="265"/>
    </location>
    <ligand>
        <name>Zn(2+)</name>
        <dbReference type="ChEBI" id="CHEBI:29105"/>
    </ligand>
</feature>
<evidence type="ECO:0000256" key="1">
    <source>
        <dbReference type="ARBA" id="ARBA00004141"/>
    </source>
</evidence>
<evidence type="ECO:0000256" key="4">
    <source>
        <dbReference type="ARBA" id="ARBA00023136"/>
    </source>
</evidence>
<dbReference type="EMBL" id="HBGV01017667">
    <property type="protein sequence ID" value="CAD9514041.1"/>
    <property type="molecule type" value="Transcribed_RNA"/>
</dbReference>
<organism evidence="8">
    <name type="scientific">Helicotheca tamesis</name>
    <dbReference type="NCBI Taxonomy" id="374047"/>
    <lineage>
        <taxon>Eukaryota</taxon>
        <taxon>Sar</taxon>
        <taxon>Stramenopiles</taxon>
        <taxon>Ochrophyta</taxon>
        <taxon>Bacillariophyta</taxon>
        <taxon>Mediophyceae</taxon>
        <taxon>Lithodesmiophycidae</taxon>
        <taxon>Lithodesmiales</taxon>
        <taxon>Lithodesmiaceae</taxon>
        <taxon>Helicotheca</taxon>
    </lineage>
</organism>
<dbReference type="GO" id="GO:0016020">
    <property type="term" value="C:membrane"/>
    <property type="evidence" value="ECO:0007669"/>
    <property type="project" value="UniProtKB-SubCell"/>
</dbReference>
<feature type="region of interest" description="Disordered" evidence="6">
    <location>
        <begin position="1"/>
        <end position="21"/>
    </location>
</feature>
<dbReference type="InterPro" id="IPR004254">
    <property type="entry name" value="AdipoR/HlyIII-related"/>
</dbReference>
<evidence type="ECO:0000256" key="3">
    <source>
        <dbReference type="ARBA" id="ARBA00022989"/>
    </source>
</evidence>
<keyword evidence="2 7" id="KW-0812">Transmembrane</keyword>
<feature type="transmembrane region" description="Helical" evidence="7">
    <location>
        <begin position="267"/>
        <end position="287"/>
    </location>
</feature>
<feature type="transmembrane region" description="Helical" evidence="7">
    <location>
        <begin position="233"/>
        <end position="252"/>
    </location>
</feature>
<proteinExistence type="predicted"/>
<evidence type="ECO:0000313" key="8">
    <source>
        <dbReference type="EMBL" id="CAD9514041.1"/>
    </source>
</evidence>
<dbReference type="GO" id="GO:0046872">
    <property type="term" value="F:metal ion binding"/>
    <property type="evidence" value="ECO:0007669"/>
    <property type="project" value="UniProtKB-KW"/>
</dbReference>
<accession>A0A7S2IBF5</accession>
<comment type="subcellular location">
    <subcellularLocation>
        <location evidence="1">Membrane</location>
        <topology evidence="1">Multi-pass membrane protein</topology>
    </subcellularLocation>
</comment>
<dbReference type="PANTHER" id="PTHR20855">
    <property type="entry name" value="ADIPOR/PROGESTIN RECEPTOR-RELATED"/>
    <property type="match status" value="1"/>
</dbReference>
<evidence type="ECO:0000256" key="7">
    <source>
        <dbReference type="SAM" id="Phobius"/>
    </source>
</evidence>
<feature type="transmembrane region" description="Helical" evidence="7">
    <location>
        <begin position="204"/>
        <end position="221"/>
    </location>
</feature>
<dbReference type="PANTHER" id="PTHR20855:SF3">
    <property type="entry name" value="LD03007P"/>
    <property type="match status" value="1"/>
</dbReference>
<protein>
    <recommendedName>
        <fullName evidence="9">Hemolysin III</fullName>
    </recommendedName>
</protein>
<keyword evidence="5" id="KW-0479">Metal-binding</keyword>
<name>A0A7S2IBF5_9STRA</name>
<reference evidence="8" key="1">
    <citation type="submission" date="2021-01" db="EMBL/GenBank/DDBJ databases">
        <authorList>
            <person name="Corre E."/>
            <person name="Pelletier E."/>
            <person name="Niang G."/>
            <person name="Scheremetjew M."/>
            <person name="Finn R."/>
            <person name="Kale V."/>
            <person name="Holt S."/>
            <person name="Cochrane G."/>
            <person name="Meng A."/>
            <person name="Brown T."/>
            <person name="Cohen L."/>
        </authorList>
    </citation>
    <scope>NUCLEOTIDE SEQUENCE</scope>
    <source>
        <strain evidence="8">CCMP826</strain>
    </source>
</reference>
<feature type="transmembrane region" description="Helical" evidence="7">
    <location>
        <begin position="177"/>
        <end position="198"/>
    </location>
</feature>
<feature type="binding site" evidence="5">
    <location>
        <position position="269"/>
    </location>
    <ligand>
        <name>Zn(2+)</name>
        <dbReference type="ChEBI" id="CHEBI:29105"/>
    </ligand>
</feature>
<feature type="transmembrane region" description="Helical" evidence="7">
    <location>
        <begin position="152"/>
        <end position="170"/>
    </location>
</feature>
<feature type="transmembrane region" description="Helical" evidence="7">
    <location>
        <begin position="113"/>
        <end position="132"/>
    </location>
</feature>